<evidence type="ECO:0000313" key="2">
    <source>
        <dbReference type="EMBL" id="MBB5514385.1"/>
    </source>
</evidence>
<comment type="caution">
    <text evidence="2">The sequence shown here is derived from an EMBL/GenBank/DDBJ whole genome shotgun (WGS) entry which is preliminary data.</text>
</comment>
<dbReference type="AlphaFoldDB" id="A0A840WXI6"/>
<evidence type="ECO:0000313" key="3">
    <source>
        <dbReference type="Proteomes" id="UP000553766"/>
    </source>
</evidence>
<protein>
    <submittedName>
        <fullName evidence="2">NADH dehydrogenase</fullName>
        <ecNumber evidence="2">1.6.99.3</ecNumber>
    </submittedName>
</protein>
<dbReference type="RefSeq" id="WP_184007896.1">
    <property type="nucleotide sequence ID" value="NZ_JACIJS010000001.1"/>
</dbReference>
<dbReference type="Proteomes" id="UP000553766">
    <property type="component" value="Unassembled WGS sequence"/>
</dbReference>
<keyword evidence="3" id="KW-1185">Reference proteome</keyword>
<dbReference type="GO" id="GO:0016491">
    <property type="term" value="F:oxidoreductase activity"/>
    <property type="evidence" value="ECO:0007669"/>
    <property type="project" value="UniProtKB-KW"/>
</dbReference>
<dbReference type="InterPro" id="IPR036291">
    <property type="entry name" value="NAD(P)-bd_dom_sf"/>
</dbReference>
<gene>
    <name evidence="2" type="ORF">FHS89_000383</name>
</gene>
<feature type="domain" description="NAD-dependent epimerase/dehydratase" evidence="1">
    <location>
        <begin position="8"/>
        <end position="215"/>
    </location>
</feature>
<reference evidence="2 3" key="1">
    <citation type="submission" date="2020-08" db="EMBL/GenBank/DDBJ databases">
        <title>Genomic Encyclopedia of Type Strains, Phase IV (KMG-IV): sequencing the most valuable type-strain genomes for metagenomic binning, comparative biology and taxonomic classification.</title>
        <authorList>
            <person name="Goeker M."/>
        </authorList>
    </citation>
    <scope>NUCLEOTIDE SEQUENCE [LARGE SCALE GENOMIC DNA]</scope>
    <source>
        <strain evidence="2 3">DSM 103377</strain>
    </source>
</reference>
<proteinExistence type="predicted"/>
<sequence>MAQHAPLVTIFGGSGFVGRYISQAMARAGWRVRVAVRRPNDALFVRTYGVVGQVEPIQANIRDDASTRAAIQGADAVINCVGILYKDGKQTFEAVQNHGATRIARIAAEEGVGNFVHLSAIGADPESKSDYARTKALAEAAITDAFPGAVILRPSIIFGSDDGFFNRFAAMTRISPVIPVVGANTKFQPVYVDDVADAAALAAQGKAEPGVYELGGPDVETFRELMVRMLGIVRRRRLLLAIPFWAARFQAKVLNLLPIFTLGLVPNSLLTPDQVKLLEVDNVVSDGARTLEDLGLTPRDMDAILESYLYQYRPQGQFTAMTESAKVLK</sequence>
<dbReference type="Pfam" id="PF01370">
    <property type="entry name" value="Epimerase"/>
    <property type="match status" value="1"/>
</dbReference>
<dbReference type="Gene3D" id="3.40.50.720">
    <property type="entry name" value="NAD(P)-binding Rossmann-like Domain"/>
    <property type="match status" value="1"/>
</dbReference>
<dbReference type="PANTHER" id="PTHR12126:SF11">
    <property type="entry name" value="NADH DEHYDROGENASE [UBIQUINONE] 1 ALPHA SUBCOMPLEX SUBUNIT 9, MITOCHONDRIAL"/>
    <property type="match status" value="1"/>
</dbReference>
<dbReference type="FunFam" id="3.40.50.720:FF:000702">
    <property type="entry name" value="NADH dehydrogenase (Ubiquinone)"/>
    <property type="match status" value="1"/>
</dbReference>
<dbReference type="SUPFAM" id="SSF51735">
    <property type="entry name" value="NAD(P)-binding Rossmann-fold domains"/>
    <property type="match status" value="1"/>
</dbReference>
<dbReference type="InterPro" id="IPR051207">
    <property type="entry name" value="ComplexI_NDUFA9_subunit"/>
</dbReference>
<organism evidence="2 3">
    <name type="scientific">Rubricella aquisinus</name>
    <dbReference type="NCBI Taxonomy" id="2028108"/>
    <lineage>
        <taxon>Bacteria</taxon>
        <taxon>Pseudomonadati</taxon>
        <taxon>Pseudomonadota</taxon>
        <taxon>Alphaproteobacteria</taxon>
        <taxon>Rhodobacterales</taxon>
        <taxon>Paracoccaceae</taxon>
        <taxon>Rubricella</taxon>
    </lineage>
</organism>
<accession>A0A840WXI6</accession>
<dbReference type="CDD" id="cd05271">
    <property type="entry name" value="NDUFA9_like_SDR_a"/>
    <property type="match status" value="1"/>
</dbReference>
<dbReference type="GO" id="GO:0044877">
    <property type="term" value="F:protein-containing complex binding"/>
    <property type="evidence" value="ECO:0007669"/>
    <property type="project" value="TreeGrafter"/>
</dbReference>
<evidence type="ECO:0000259" key="1">
    <source>
        <dbReference type="Pfam" id="PF01370"/>
    </source>
</evidence>
<name>A0A840WXI6_9RHOB</name>
<dbReference type="EC" id="1.6.99.3" evidence="2"/>
<dbReference type="EMBL" id="JACIJS010000001">
    <property type="protein sequence ID" value="MBB5514385.1"/>
    <property type="molecule type" value="Genomic_DNA"/>
</dbReference>
<dbReference type="InterPro" id="IPR001509">
    <property type="entry name" value="Epimerase_deHydtase"/>
</dbReference>
<keyword evidence="2" id="KW-0560">Oxidoreductase</keyword>
<dbReference type="PANTHER" id="PTHR12126">
    <property type="entry name" value="NADH-UBIQUINONE OXIDOREDUCTASE 39 KDA SUBUNIT-RELATED"/>
    <property type="match status" value="1"/>
</dbReference>